<feature type="transmembrane region" description="Helical" evidence="2">
    <location>
        <begin position="80"/>
        <end position="98"/>
    </location>
</feature>
<keyword evidence="2" id="KW-0472">Membrane</keyword>
<gene>
    <name evidence="4" type="ORF">VKT23_009644</name>
</gene>
<keyword evidence="2" id="KW-1133">Transmembrane helix</keyword>
<reference evidence="4 5" key="1">
    <citation type="submission" date="2024-01" db="EMBL/GenBank/DDBJ databases">
        <title>A draft genome for the cacao thread blight pathogen Marasmiellus scandens.</title>
        <authorList>
            <person name="Baruah I.K."/>
            <person name="Leung J."/>
            <person name="Bukari Y."/>
            <person name="Amoako-Attah I."/>
            <person name="Meinhardt L.W."/>
            <person name="Bailey B.A."/>
            <person name="Cohen S.P."/>
        </authorList>
    </citation>
    <scope>NUCLEOTIDE SEQUENCE [LARGE SCALE GENOMIC DNA]</scope>
    <source>
        <strain evidence="4 5">GH-19</strain>
    </source>
</reference>
<name>A0ABR1JEC3_9AGAR</name>
<keyword evidence="2" id="KW-0812">Transmembrane</keyword>
<feature type="transmembrane region" description="Helical" evidence="2">
    <location>
        <begin position="146"/>
        <end position="167"/>
    </location>
</feature>
<feature type="transmembrane region" description="Helical" evidence="2">
    <location>
        <begin position="35"/>
        <end position="60"/>
    </location>
</feature>
<feature type="region of interest" description="Disordered" evidence="1">
    <location>
        <begin position="295"/>
        <end position="320"/>
    </location>
</feature>
<feature type="transmembrane region" description="Helical" evidence="2">
    <location>
        <begin position="6"/>
        <end position="23"/>
    </location>
</feature>
<protein>
    <recommendedName>
        <fullName evidence="3">DUF6534 domain-containing protein</fullName>
    </recommendedName>
</protein>
<dbReference type="PANTHER" id="PTHR40465">
    <property type="entry name" value="CHROMOSOME 1, WHOLE GENOME SHOTGUN SEQUENCE"/>
    <property type="match status" value="1"/>
</dbReference>
<sequence length="320" mass="35004">MLGICLNWGFMGVLVVQVYFYHISFPKDSNLIKTLVYGLFVLDILQTVLVTADAFHWFVFGFGNMDQLDDTFLNSWDVPLLDSVISLIVQCFYSWRIFILTKSWILPVIIVLVSMTQCGAGVATAVNAHKLGKLHLISTEVAEQTTWLVGSAVADILITGVMTWTLLKSRSKELPSSNGMIDRLVMLTVETNGATALTAVISLILFLGVPQHATLVVPPTAIIGKLYTNCLIAVFNNRRLHSPRSKGSSAYGTSTGSTLAAVHSFRVPEAVSPSANKMNIQVVKSMDFTHDEDLELNNMSSRPADKGKDSGYSLRDATAI</sequence>
<feature type="domain" description="DUF6534" evidence="3">
    <location>
        <begin position="151"/>
        <end position="239"/>
    </location>
</feature>
<evidence type="ECO:0000313" key="5">
    <source>
        <dbReference type="Proteomes" id="UP001498398"/>
    </source>
</evidence>
<evidence type="ECO:0000313" key="4">
    <source>
        <dbReference type="EMBL" id="KAK7459662.1"/>
    </source>
</evidence>
<evidence type="ECO:0000256" key="1">
    <source>
        <dbReference type="SAM" id="MobiDB-lite"/>
    </source>
</evidence>
<feature type="transmembrane region" description="Helical" evidence="2">
    <location>
        <begin position="187"/>
        <end position="209"/>
    </location>
</feature>
<dbReference type="InterPro" id="IPR045339">
    <property type="entry name" value="DUF6534"/>
</dbReference>
<dbReference type="PANTHER" id="PTHR40465:SF1">
    <property type="entry name" value="DUF6534 DOMAIN-CONTAINING PROTEIN"/>
    <property type="match status" value="1"/>
</dbReference>
<comment type="caution">
    <text evidence="4">The sequence shown here is derived from an EMBL/GenBank/DDBJ whole genome shotgun (WGS) entry which is preliminary data.</text>
</comment>
<accession>A0ABR1JEC3</accession>
<proteinExistence type="predicted"/>
<feature type="transmembrane region" description="Helical" evidence="2">
    <location>
        <begin position="105"/>
        <end position="126"/>
    </location>
</feature>
<dbReference type="Proteomes" id="UP001498398">
    <property type="component" value="Unassembled WGS sequence"/>
</dbReference>
<evidence type="ECO:0000259" key="3">
    <source>
        <dbReference type="Pfam" id="PF20152"/>
    </source>
</evidence>
<dbReference type="Pfam" id="PF20152">
    <property type="entry name" value="DUF6534"/>
    <property type="match status" value="1"/>
</dbReference>
<dbReference type="EMBL" id="JBANRG010000016">
    <property type="protein sequence ID" value="KAK7459662.1"/>
    <property type="molecule type" value="Genomic_DNA"/>
</dbReference>
<evidence type="ECO:0000256" key="2">
    <source>
        <dbReference type="SAM" id="Phobius"/>
    </source>
</evidence>
<organism evidence="4 5">
    <name type="scientific">Marasmiellus scandens</name>
    <dbReference type="NCBI Taxonomy" id="2682957"/>
    <lineage>
        <taxon>Eukaryota</taxon>
        <taxon>Fungi</taxon>
        <taxon>Dikarya</taxon>
        <taxon>Basidiomycota</taxon>
        <taxon>Agaricomycotina</taxon>
        <taxon>Agaricomycetes</taxon>
        <taxon>Agaricomycetidae</taxon>
        <taxon>Agaricales</taxon>
        <taxon>Marasmiineae</taxon>
        <taxon>Omphalotaceae</taxon>
        <taxon>Marasmiellus</taxon>
    </lineage>
</organism>
<feature type="transmembrane region" description="Helical" evidence="2">
    <location>
        <begin position="215"/>
        <end position="236"/>
    </location>
</feature>
<keyword evidence="5" id="KW-1185">Reference proteome</keyword>